<name>A0A369LEY2_9ACTN</name>
<dbReference type="EMBL" id="PPTP01000002">
    <property type="protein sequence ID" value="RDB56705.1"/>
    <property type="molecule type" value="Genomic_DNA"/>
</dbReference>
<keyword evidence="2" id="KW-1185">Reference proteome</keyword>
<dbReference type="InterPro" id="IPR021246">
    <property type="entry name" value="DUF2797"/>
</dbReference>
<gene>
    <name evidence="1" type="ORF">C1880_02770</name>
</gene>
<proteinExistence type="predicted"/>
<dbReference type="RefSeq" id="WP_114620206.1">
    <property type="nucleotide sequence ID" value="NZ_PPTP01000002.1"/>
</dbReference>
<dbReference type="Proteomes" id="UP000253792">
    <property type="component" value="Unassembled WGS sequence"/>
</dbReference>
<evidence type="ECO:0000313" key="1">
    <source>
        <dbReference type="EMBL" id="RDB56705.1"/>
    </source>
</evidence>
<accession>A0A369LEY2</accession>
<dbReference type="OrthoDB" id="3171606at2"/>
<comment type="caution">
    <text evidence="1">The sequence shown here is derived from an EMBL/GenBank/DDBJ whole genome shotgun (WGS) entry which is preliminary data.</text>
</comment>
<reference evidence="1 2" key="1">
    <citation type="journal article" date="2018" name="Elife">
        <title>Discovery and characterization of a prevalent human gut bacterial enzyme sufficient for the inactivation of a family of plant toxins.</title>
        <authorList>
            <person name="Koppel N."/>
            <person name="Bisanz J.E."/>
            <person name="Pandelia M.E."/>
            <person name="Turnbaugh P.J."/>
            <person name="Balskus E.P."/>
        </authorList>
    </citation>
    <scope>NUCLEOTIDE SEQUENCE [LARGE SCALE GENOMIC DNA]</scope>
    <source>
        <strain evidence="2">anaerobia AP69FAA</strain>
    </source>
</reference>
<protein>
    <submittedName>
        <fullName evidence="1">DUF2797 domain-containing protein</fullName>
    </submittedName>
</protein>
<dbReference type="AlphaFoldDB" id="A0A369LEY2"/>
<organism evidence="1 2">
    <name type="scientific">Senegalimassilia anaerobia</name>
    <dbReference type="NCBI Taxonomy" id="1473216"/>
    <lineage>
        <taxon>Bacteria</taxon>
        <taxon>Bacillati</taxon>
        <taxon>Actinomycetota</taxon>
        <taxon>Coriobacteriia</taxon>
        <taxon>Coriobacteriales</taxon>
        <taxon>Coriobacteriaceae</taxon>
        <taxon>Senegalimassilia</taxon>
    </lineage>
</organism>
<evidence type="ECO:0000313" key="2">
    <source>
        <dbReference type="Proteomes" id="UP000253792"/>
    </source>
</evidence>
<sequence length="307" mass="33674">MPNLFSDHTVALAGYGFSVDGPYLTINDLDEGTVGYVPVLGRTFSLRRLPRRRCIGRIDLRTHERSTCPLNAELLPDGKEDMCPACIEATGFNPSFYFSSYISPQQREYNQTPHYVYLAYFAPSYVKAGISSETRGIERLLEQGARAARVVGRFTCADDARALEAALCAQDGVAETMRASLKAKLLADAPYSFEEACHELRTAADRLDDVDAVANAGFSPEDALDLSPYYFGGPSPDAHTMQLPEGEGFADVCGGVCAGMVGANLVFWQDGTNFIAPIKDWESHEIEFLDDEIACEYASEPQQISLF</sequence>
<dbReference type="Pfam" id="PF10977">
    <property type="entry name" value="DUF2797"/>
    <property type="match status" value="1"/>
</dbReference>